<organism evidence="2 3">
    <name type="scientific">Catenisphaera adipataccumulans</name>
    <dbReference type="NCBI Taxonomy" id="700500"/>
    <lineage>
        <taxon>Bacteria</taxon>
        <taxon>Bacillati</taxon>
        <taxon>Bacillota</taxon>
        <taxon>Erysipelotrichia</taxon>
        <taxon>Erysipelotrichales</taxon>
        <taxon>Erysipelotrichaceae</taxon>
        <taxon>Catenisphaera</taxon>
    </lineage>
</organism>
<dbReference type="PANTHER" id="PTHR34135">
    <property type="entry name" value="LYSOZYME"/>
    <property type="match status" value="1"/>
</dbReference>
<dbReference type="SUPFAM" id="SSF51445">
    <property type="entry name" value="(Trans)glycosidases"/>
    <property type="match status" value="1"/>
</dbReference>
<dbReference type="GO" id="GO:0016998">
    <property type="term" value="P:cell wall macromolecule catabolic process"/>
    <property type="evidence" value="ECO:0007669"/>
    <property type="project" value="InterPro"/>
</dbReference>
<dbReference type="Gene3D" id="3.20.20.80">
    <property type="entry name" value="Glycosidases"/>
    <property type="match status" value="1"/>
</dbReference>
<dbReference type="Proteomes" id="UP000539953">
    <property type="component" value="Unassembled WGS sequence"/>
</dbReference>
<dbReference type="RefSeq" id="WP_183328465.1">
    <property type="nucleotide sequence ID" value="NZ_JACHHK010000004.1"/>
</dbReference>
<protein>
    <submittedName>
        <fullName evidence="2">GH25 family lysozyme M1 (1,4-beta-N-acetylmuramidase)</fullName>
    </submittedName>
</protein>
<dbReference type="AlphaFoldDB" id="A0A7W8CXI3"/>
<proteinExistence type="inferred from homology"/>
<evidence type="ECO:0000313" key="3">
    <source>
        <dbReference type="Proteomes" id="UP000539953"/>
    </source>
</evidence>
<dbReference type="GO" id="GO:0003796">
    <property type="term" value="F:lysozyme activity"/>
    <property type="evidence" value="ECO:0007669"/>
    <property type="project" value="InterPro"/>
</dbReference>
<name>A0A7W8CXI3_9FIRM</name>
<dbReference type="InterPro" id="IPR017853">
    <property type="entry name" value="GH"/>
</dbReference>
<accession>A0A7W8CXI3</accession>
<dbReference type="PROSITE" id="PS51904">
    <property type="entry name" value="GLYCOSYL_HYDROL_F25_2"/>
    <property type="match status" value="1"/>
</dbReference>
<dbReference type="GO" id="GO:0016052">
    <property type="term" value="P:carbohydrate catabolic process"/>
    <property type="evidence" value="ECO:0007669"/>
    <property type="project" value="TreeGrafter"/>
</dbReference>
<comment type="caution">
    <text evidence="2">The sequence shown here is derived from an EMBL/GenBank/DDBJ whole genome shotgun (WGS) entry which is preliminary data.</text>
</comment>
<dbReference type="GO" id="GO:0009253">
    <property type="term" value="P:peptidoglycan catabolic process"/>
    <property type="evidence" value="ECO:0007669"/>
    <property type="project" value="InterPro"/>
</dbReference>
<dbReference type="CDD" id="cd06414">
    <property type="entry name" value="GH25_LytC-like"/>
    <property type="match status" value="1"/>
</dbReference>
<comment type="similarity">
    <text evidence="1">Belongs to the glycosyl hydrolase 25 family.</text>
</comment>
<keyword evidence="3" id="KW-1185">Reference proteome</keyword>
<dbReference type="EMBL" id="JACHHK010000004">
    <property type="protein sequence ID" value="MBB5183166.1"/>
    <property type="molecule type" value="Genomic_DNA"/>
</dbReference>
<dbReference type="Pfam" id="PF01183">
    <property type="entry name" value="Glyco_hydro_25"/>
    <property type="match status" value="1"/>
</dbReference>
<reference evidence="2 3" key="1">
    <citation type="submission" date="2020-08" db="EMBL/GenBank/DDBJ databases">
        <title>Genomic Encyclopedia of Type Strains, Phase IV (KMG-IV): sequencing the most valuable type-strain genomes for metagenomic binning, comparative biology and taxonomic classification.</title>
        <authorList>
            <person name="Goeker M."/>
        </authorList>
    </citation>
    <scope>NUCLEOTIDE SEQUENCE [LARGE SCALE GENOMIC DNA]</scope>
    <source>
        <strain evidence="2 3">DSM 25799</strain>
    </source>
</reference>
<gene>
    <name evidence="2" type="ORF">HNQ47_001187</name>
</gene>
<dbReference type="InterPro" id="IPR002053">
    <property type="entry name" value="Glyco_hydro_25"/>
</dbReference>
<evidence type="ECO:0000313" key="2">
    <source>
        <dbReference type="EMBL" id="MBB5183166.1"/>
    </source>
</evidence>
<dbReference type="PANTHER" id="PTHR34135:SF2">
    <property type="entry name" value="LYSOZYME"/>
    <property type="match status" value="1"/>
</dbReference>
<sequence>MKKFNRKGIIWYRLVLVIVVAALAVFGIARGIQTLIFRQESAHIQSDVNAYSYQKKKFKNKNGFKIYTGSDYTYYNGIDVSSHQGDIDWDQVKDSGVDFVMIRCGFSSLDTGKVHTDENFKKNIKAAKKAGLRVGVYYFSSAKTKKEVTKEANYVLNLIKDYDLEFPVAYDMEYYNGASRADSLSKNKKTQLALTFCEKIEDAGYTPLIYGNDTWFTDHVKLSKVKKYALWYASYSQKPNMTHYFAMWQYSNTGSLPGIDGDVDMNIYLEPKES</sequence>
<evidence type="ECO:0000256" key="1">
    <source>
        <dbReference type="ARBA" id="ARBA00010646"/>
    </source>
</evidence>